<comment type="catalytic activity">
    <reaction evidence="9 10">
        <text>a CDP-1,2-diacyl-sn-glycerol + sn-glycerol 3-phosphate = a 1,2-diacyl-sn-glycero-3-phospho-(1'-sn-glycero-3'-phosphate) + CMP + H(+)</text>
        <dbReference type="Rhea" id="RHEA:12593"/>
        <dbReference type="ChEBI" id="CHEBI:15378"/>
        <dbReference type="ChEBI" id="CHEBI:57597"/>
        <dbReference type="ChEBI" id="CHEBI:58332"/>
        <dbReference type="ChEBI" id="CHEBI:60110"/>
        <dbReference type="ChEBI" id="CHEBI:60377"/>
        <dbReference type="EC" id="2.7.8.5"/>
    </reaction>
</comment>
<dbReference type="Gene3D" id="3.30.870.10">
    <property type="entry name" value="Endonuclease Chain A"/>
    <property type="match status" value="2"/>
</dbReference>
<dbReference type="SUPFAM" id="SSF56024">
    <property type="entry name" value="Phospholipase D/nuclease"/>
    <property type="match status" value="1"/>
</dbReference>
<dbReference type="InterPro" id="IPR001736">
    <property type="entry name" value="PLipase_D/transphosphatidylase"/>
</dbReference>
<evidence type="ECO:0000256" key="1">
    <source>
        <dbReference type="ARBA" id="ARBA00005042"/>
    </source>
</evidence>
<dbReference type="InParanoid" id="A0A165F3B4"/>
<dbReference type="FunCoup" id="A0A165F3B4">
    <property type="interactions" value="685"/>
</dbReference>
<dbReference type="EMBL" id="KV426103">
    <property type="protein sequence ID" value="KZV88292.1"/>
    <property type="molecule type" value="Genomic_DNA"/>
</dbReference>
<dbReference type="EC" id="2.7.8.5" evidence="10"/>
<dbReference type="UniPathway" id="UPA00084">
    <property type="reaction ID" value="UER00503"/>
</dbReference>
<dbReference type="PROSITE" id="PS50035">
    <property type="entry name" value="PLD"/>
    <property type="match status" value="1"/>
</dbReference>
<evidence type="ECO:0000256" key="5">
    <source>
        <dbReference type="ARBA" id="ARBA00022737"/>
    </source>
</evidence>
<dbReference type="STRING" id="1314781.A0A165F3B4"/>
<comment type="pathway">
    <text evidence="1 10">Phospholipid metabolism; phosphatidylglycerol biosynthesis; phosphatidylglycerol from CDP-diacylglycerol: step 1/2.</text>
</comment>
<dbReference type="OrthoDB" id="10250191at2759"/>
<evidence type="ECO:0000256" key="9">
    <source>
        <dbReference type="ARBA" id="ARBA00048586"/>
    </source>
</evidence>
<evidence type="ECO:0000259" key="11">
    <source>
        <dbReference type="PROSITE" id="PS50035"/>
    </source>
</evidence>
<keyword evidence="6 10" id="KW-0443">Lipid metabolism</keyword>
<comment type="function">
    <text evidence="10">Functions in the biosynthesis of the anionic phospholipids phosphatidylglycerol and cardiolipin.</text>
</comment>
<gene>
    <name evidence="12" type="ORF">EXIGLDRAFT_722823</name>
</gene>
<keyword evidence="13" id="KW-1185">Reference proteome</keyword>
<evidence type="ECO:0000256" key="2">
    <source>
        <dbReference type="ARBA" id="ARBA00010682"/>
    </source>
</evidence>
<evidence type="ECO:0000256" key="6">
    <source>
        <dbReference type="ARBA" id="ARBA00023098"/>
    </source>
</evidence>
<sequence length="420" mass="47200">MICRAQSRIFLSSLYMGTGTEELFSSLRDALARNNSLEVRIHLDLLRSTRPGDLTSVRTLAALSRDFPGRARVFLFKSPKLKGPLAKIVPRRFDEGWGTWHSKIYGVDDEVLLSGANLSTSYFSDRQDRYIHIGGARSLAQYCLAFLRVFELFSFVLRPSPVSDGYETAWVHHTSHPQSFESALRTALLELQASQRQGINRDDQVADTLLVPAVQCGYLGIRHEEELMDALFHHVGATNSDVDLTSGYFGLYRPYQDLIVRSPSNCRIVAASPLANGFYGSAGISGHIPDGYTLLEQRFWSRVQQAGRAWTDGNGVRLSEWGRPGWTYHAKGLWLSPKTAETPNTTVFGSTNLSSRSANLDTELSFALLTANDNLRQQLRTELDAIREYSDDVDERTWSTPSRRVRFTTRLLVALLQNML</sequence>
<dbReference type="PANTHER" id="PTHR12586">
    <property type="entry name" value="CDP-DIACYLGLYCEROL--SERINE O-PHOSPHATIDYLTRANSFERASE"/>
    <property type="match status" value="1"/>
</dbReference>
<dbReference type="AlphaFoldDB" id="A0A165F3B4"/>
<organism evidence="12 13">
    <name type="scientific">Exidia glandulosa HHB12029</name>
    <dbReference type="NCBI Taxonomy" id="1314781"/>
    <lineage>
        <taxon>Eukaryota</taxon>
        <taxon>Fungi</taxon>
        <taxon>Dikarya</taxon>
        <taxon>Basidiomycota</taxon>
        <taxon>Agaricomycotina</taxon>
        <taxon>Agaricomycetes</taxon>
        <taxon>Auriculariales</taxon>
        <taxon>Exidiaceae</taxon>
        <taxon>Exidia</taxon>
    </lineage>
</organism>
<feature type="domain" description="PLD phosphodiesterase" evidence="11">
    <location>
        <begin position="101"/>
        <end position="122"/>
    </location>
</feature>
<accession>A0A165F3B4</accession>
<proteinExistence type="inferred from homology"/>
<evidence type="ECO:0000256" key="3">
    <source>
        <dbReference type="ARBA" id="ARBA00022516"/>
    </source>
</evidence>
<protein>
    <recommendedName>
        <fullName evidence="10">CDP-diacylglycerol--glycerol-3-phosphate 3-phosphatidyltransferase</fullName>
        <ecNumber evidence="10">2.7.8.5</ecNumber>
    </recommendedName>
</protein>
<dbReference type="PIRSF" id="PIRSF000850">
    <property type="entry name" value="Phospholipase_D_PSS"/>
    <property type="match status" value="1"/>
</dbReference>
<dbReference type="CDD" id="cd09137">
    <property type="entry name" value="PLDc_PGS1_euk_2"/>
    <property type="match status" value="1"/>
</dbReference>
<dbReference type="InterPro" id="IPR016270">
    <property type="entry name" value="PGS1"/>
</dbReference>
<keyword evidence="5" id="KW-0677">Repeat</keyword>
<comment type="subcellular location">
    <subcellularLocation>
        <location evidence="10">Mitochondrion</location>
    </subcellularLocation>
</comment>
<keyword evidence="10" id="KW-0496">Mitochondrion</keyword>
<dbReference type="GO" id="GO:0032049">
    <property type="term" value="P:cardiolipin biosynthetic process"/>
    <property type="evidence" value="ECO:0007669"/>
    <property type="project" value="InterPro"/>
</dbReference>
<evidence type="ECO:0000256" key="10">
    <source>
        <dbReference type="RuleBase" id="RU365024"/>
    </source>
</evidence>
<dbReference type="GO" id="GO:0005739">
    <property type="term" value="C:mitochondrion"/>
    <property type="evidence" value="ECO:0007669"/>
    <property type="project" value="UniProtKB-SubCell"/>
</dbReference>
<evidence type="ECO:0000313" key="13">
    <source>
        <dbReference type="Proteomes" id="UP000077266"/>
    </source>
</evidence>
<keyword evidence="10" id="KW-0067">ATP-binding</keyword>
<keyword evidence="8 10" id="KW-1208">Phospholipid metabolism</keyword>
<evidence type="ECO:0000256" key="8">
    <source>
        <dbReference type="ARBA" id="ARBA00023264"/>
    </source>
</evidence>
<dbReference type="GO" id="GO:0005524">
    <property type="term" value="F:ATP binding"/>
    <property type="evidence" value="ECO:0007669"/>
    <property type="project" value="UniProtKB-KW"/>
</dbReference>
<keyword evidence="7 10" id="KW-0594">Phospholipid biosynthesis</keyword>
<name>A0A165F3B4_EXIGL</name>
<keyword evidence="10" id="KW-0547">Nucleotide-binding</keyword>
<evidence type="ECO:0000313" key="12">
    <source>
        <dbReference type="EMBL" id="KZV88292.1"/>
    </source>
</evidence>
<evidence type="ECO:0000256" key="4">
    <source>
        <dbReference type="ARBA" id="ARBA00022679"/>
    </source>
</evidence>
<reference evidence="12 13" key="1">
    <citation type="journal article" date="2016" name="Mol. Biol. Evol.">
        <title>Comparative Genomics of Early-Diverging Mushroom-Forming Fungi Provides Insights into the Origins of Lignocellulose Decay Capabilities.</title>
        <authorList>
            <person name="Nagy L.G."/>
            <person name="Riley R."/>
            <person name="Tritt A."/>
            <person name="Adam C."/>
            <person name="Daum C."/>
            <person name="Floudas D."/>
            <person name="Sun H."/>
            <person name="Yadav J.S."/>
            <person name="Pangilinan J."/>
            <person name="Larsson K.H."/>
            <person name="Matsuura K."/>
            <person name="Barry K."/>
            <person name="Labutti K."/>
            <person name="Kuo R."/>
            <person name="Ohm R.A."/>
            <person name="Bhattacharya S.S."/>
            <person name="Shirouzu T."/>
            <person name="Yoshinaga Y."/>
            <person name="Martin F.M."/>
            <person name="Grigoriev I.V."/>
            <person name="Hibbett D.S."/>
        </authorList>
    </citation>
    <scope>NUCLEOTIDE SEQUENCE [LARGE SCALE GENOMIC DNA]</scope>
    <source>
        <strain evidence="12 13">HHB12029</strain>
    </source>
</reference>
<comment type="similarity">
    <text evidence="2 10">Belongs to the CDP-alcohol phosphatidyltransferase class-II family.</text>
</comment>
<evidence type="ECO:0000256" key="7">
    <source>
        <dbReference type="ARBA" id="ARBA00023209"/>
    </source>
</evidence>
<keyword evidence="4 10" id="KW-0808">Transferase</keyword>
<dbReference type="PANTHER" id="PTHR12586:SF1">
    <property type="entry name" value="CDP-DIACYLGLYCEROL--GLYCEROL-3-PHOSPHATE 3-PHOSPHATIDYLTRANSFERASE, MITOCHONDRIAL"/>
    <property type="match status" value="1"/>
</dbReference>
<dbReference type="GO" id="GO:0008444">
    <property type="term" value="F:CDP-diacylglycerol-glycerol-3-phosphate 3-phosphatidyltransferase activity"/>
    <property type="evidence" value="ECO:0007669"/>
    <property type="project" value="UniProtKB-EC"/>
</dbReference>
<dbReference type="Proteomes" id="UP000077266">
    <property type="component" value="Unassembled WGS sequence"/>
</dbReference>
<keyword evidence="3 10" id="KW-0444">Lipid biosynthesis</keyword>